<dbReference type="InterPro" id="IPR051209">
    <property type="entry name" value="FAD-bind_Monooxygenase_sf"/>
</dbReference>
<dbReference type="InterPro" id="IPR020946">
    <property type="entry name" value="Flavin_mOase-like"/>
</dbReference>
<dbReference type="InterPro" id="IPR036188">
    <property type="entry name" value="FAD/NAD-bd_sf"/>
</dbReference>
<comment type="similarity">
    <text evidence="1">Belongs to the FAD-binding monooxygenase family.</text>
</comment>
<dbReference type="Pfam" id="PF00743">
    <property type="entry name" value="FMO-like"/>
    <property type="match status" value="1"/>
</dbReference>
<dbReference type="RefSeq" id="WP_317139310.1">
    <property type="nucleotide sequence ID" value="NZ_CP118157.1"/>
</dbReference>
<dbReference type="GO" id="GO:0050660">
    <property type="term" value="F:flavin adenine dinucleotide binding"/>
    <property type="evidence" value="ECO:0007669"/>
    <property type="project" value="InterPro"/>
</dbReference>
<proteinExistence type="inferred from homology"/>
<organism evidence="5 6">
    <name type="scientific">Microbacterium betulae</name>
    <dbReference type="NCBI Taxonomy" id="2981139"/>
    <lineage>
        <taxon>Bacteria</taxon>
        <taxon>Bacillati</taxon>
        <taxon>Actinomycetota</taxon>
        <taxon>Actinomycetes</taxon>
        <taxon>Micrococcales</taxon>
        <taxon>Microbacteriaceae</taxon>
        <taxon>Microbacterium</taxon>
    </lineage>
</organism>
<dbReference type="GO" id="GO:0050661">
    <property type="term" value="F:NADP binding"/>
    <property type="evidence" value="ECO:0007669"/>
    <property type="project" value="InterPro"/>
</dbReference>
<evidence type="ECO:0000256" key="1">
    <source>
        <dbReference type="ARBA" id="ARBA00010139"/>
    </source>
</evidence>
<keyword evidence="6" id="KW-1185">Reference proteome</keyword>
<evidence type="ECO:0000256" key="3">
    <source>
        <dbReference type="ARBA" id="ARBA00022827"/>
    </source>
</evidence>
<accession>A0AA97FIV6</accession>
<gene>
    <name evidence="5" type="ORF">N8K70_15815</name>
</gene>
<evidence type="ECO:0000256" key="2">
    <source>
        <dbReference type="ARBA" id="ARBA00022630"/>
    </source>
</evidence>
<dbReference type="PANTHER" id="PTHR42877">
    <property type="entry name" value="L-ORNITHINE N(5)-MONOOXYGENASE-RELATED"/>
    <property type="match status" value="1"/>
</dbReference>
<dbReference type="PRINTS" id="PR00411">
    <property type="entry name" value="PNDRDTASEI"/>
</dbReference>
<dbReference type="Proteomes" id="UP001305498">
    <property type="component" value="Chromosome"/>
</dbReference>
<evidence type="ECO:0000313" key="6">
    <source>
        <dbReference type="Proteomes" id="UP001305498"/>
    </source>
</evidence>
<dbReference type="Gene3D" id="3.50.50.60">
    <property type="entry name" value="FAD/NAD(P)-binding domain"/>
    <property type="match status" value="3"/>
</dbReference>
<dbReference type="EMBL" id="CP118157">
    <property type="protein sequence ID" value="WOF22839.1"/>
    <property type="molecule type" value="Genomic_DNA"/>
</dbReference>
<dbReference type="SUPFAM" id="SSF51905">
    <property type="entry name" value="FAD/NAD(P)-binding domain"/>
    <property type="match status" value="2"/>
</dbReference>
<protein>
    <submittedName>
        <fullName evidence="5">NAD(P)/FAD-dependent oxidoreductase</fullName>
    </submittedName>
</protein>
<name>A0AA97FIV6_9MICO</name>
<keyword evidence="4" id="KW-0560">Oxidoreductase</keyword>
<keyword evidence="2" id="KW-0285">Flavoprotein</keyword>
<evidence type="ECO:0000313" key="5">
    <source>
        <dbReference type="EMBL" id="WOF22839.1"/>
    </source>
</evidence>
<dbReference type="PANTHER" id="PTHR42877:SF4">
    <property type="entry name" value="FAD_NAD(P)-BINDING DOMAIN-CONTAINING PROTEIN-RELATED"/>
    <property type="match status" value="1"/>
</dbReference>
<sequence length="497" mass="54759">MSITANTLVTTEVLIVGAGFAGLGLGIRLKREGTDDFVIVERADDVGGAWRDNTYPGVACDVPSQVYSFSFRLNPHWSRVRAPGREIQEYLRASAREEGLLDHIRFGEPMERATWDGEAGRWTVETPHATYSAQFLVTACGHLADERLPDIPGRDTFAGEFFHSARWNHDVPLEGKRIALVGSGASGVQLLPELAAVASEVVVFQRSPAYIIPAPNPEYSPAQQRLFERSPDTLRALRAETFWTAEANFAARRGVPKYLEAARRIPLDHLERSVGDPVLRAKLTPDYELGCKRLLGSDLYYPTLQQDHVTLEASALARIDGSRAISAAGNAFDVDVIVFATGFEATEPLFADIVHGREGVTLADAWSDGMTAYASNTTHGFPNLFIMNGPNTSSGHNSAIYILEAQMDYILGALRFSHEADAPVLEVTEEAEEEYVARVRELSEGTVWLDGGCRNWYVDPRSGALTLIWPDFMHAFRETNATFEPDVYTVRQPVAVG</sequence>
<keyword evidence="3" id="KW-0274">FAD</keyword>
<reference evidence="5 6" key="1">
    <citation type="submission" date="2023-02" db="EMBL/GenBank/DDBJ databases">
        <title>Microbacterium betulae sp. nov., isolated from birch wood.</title>
        <authorList>
            <person name="Pasciak M."/>
            <person name="Pawlik K.J."/>
            <person name="Martynowski D."/>
            <person name="Laczmanski L."/>
            <person name="Ciekot J."/>
            <person name="Szponar B."/>
            <person name="Wojcik-Fatla A."/>
            <person name="Mackiewicz B."/>
            <person name="Farian E."/>
            <person name="Cholewa G."/>
            <person name="Cholewa A."/>
            <person name="Dutkiewicz J."/>
        </authorList>
    </citation>
    <scope>NUCLEOTIDE SEQUENCE [LARGE SCALE GENOMIC DNA]</scope>
    <source>
        <strain evidence="5 6">AB</strain>
    </source>
</reference>
<evidence type="ECO:0000256" key="4">
    <source>
        <dbReference type="ARBA" id="ARBA00023002"/>
    </source>
</evidence>
<dbReference type="GO" id="GO:0004499">
    <property type="term" value="F:N,N-dimethylaniline monooxygenase activity"/>
    <property type="evidence" value="ECO:0007669"/>
    <property type="project" value="InterPro"/>
</dbReference>
<dbReference type="KEGG" id="mbet:N8K70_15815"/>
<dbReference type="AlphaFoldDB" id="A0AA97FIV6"/>